<accession>A0A072TNW1</accession>
<sequence>MRNILKAEFTENEVLLAAKDLKSHAAPGYGMSALFYQQFWGIVGKDVTSFALKILNGGGNSSNINYTYICLIPKMKKSKVPVLVRSFILNEASVKGTFYLLTYSSNVLKFLWLLNKAEAEKGLHGIQIARGAPKINHLFFADDSRIFCRYSFQDFQTIQEIFNT</sequence>
<organism evidence="1 3">
    <name type="scientific">Medicago truncatula</name>
    <name type="common">Barrel medic</name>
    <name type="synonym">Medicago tribuloides</name>
    <dbReference type="NCBI Taxonomy" id="3880"/>
    <lineage>
        <taxon>Eukaryota</taxon>
        <taxon>Viridiplantae</taxon>
        <taxon>Streptophyta</taxon>
        <taxon>Embryophyta</taxon>
        <taxon>Tracheophyta</taxon>
        <taxon>Spermatophyta</taxon>
        <taxon>Magnoliopsida</taxon>
        <taxon>eudicotyledons</taxon>
        <taxon>Gunneridae</taxon>
        <taxon>Pentapetalae</taxon>
        <taxon>rosids</taxon>
        <taxon>fabids</taxon>
        <taxon>Fabales</taxon>
        <taxon>Fabaceae</taxon>
        <taxon>Papilionoideae</taxon>
        <taxon>50 kb inversion clade</taxon>
        <taxon>NPAAA clade</taxon>
        <taxon>Hologalegina</taxon>
        <taxon>IRL clade</taxon>
        <taxon>Trifolieae</taxon>
        <taxon>Medicago</taxon>
    </lineage>
</organism>
<evidence type="ECO:0000313" key="2">
    <source>
        <dbReference type="EnsemblPlants" id="KEH19199"/>
    </source>
</evidence>
<protein>
    <submittedName>
        <fullName evidence="1 2">Uncharacterized protein</fullName>
    </submittedName>
</protein>
<dbReference type="AlphaFoldDB" id="A0A072TNW1"/>
<dbReference type="STRING" id="3880.A0A072TNW1"/>
<reference evidence="1 3" key="2">
    <citation type="journal article" date="2014" name="BMC Genomics">
        <title>An improved genome release (version Mt4.0) for the model legume Medicago truncatula.</title>
        <authorList>
            <person name="Tang H."/>
            <person name="Krishnakumar V."/>
            <person name="Bidwell S."/>
            <person name="Rosen B."/>
            <person name="Chan A."/>
            <person name="Zhou S."/>
            <person name="Gentzbittel L."/>
            <person name="Childs K.L."/>
            <person name="Yandell M."/>
            <person name="Gundlach H."/>
            <person name="Mayer K.F."/>
            <person name="Schwartz D.C."/>
            <person name="Town C.D."/>
        </authorList>
    </citation>
    <scope>GENOME REANNOTATION</scope>
    <source>
        <strain evidence="1">A17</strain>
        <strain evidence="2 3">cv. Jemalong A17</strain>
    </source>
</reference>
<dbReference type="HOGENOM" id="CLU_1621491_0_0_1"/>
<dbReference type="EnsemblPlants" id="KEH19199">
    <property type="protein sequence ID" value="KEH19199"/>
    <property type="gene ID" value="MTR_8g042640"/>
</dbReference>
<dbReference type="EMBL" id="CM001224">
    <property type="protein sequence ID" value="KEH19199.1"/>
    <property type="molecule type" value="Genomic_DNA"/>
</dbReference>
<evidence type="ECO:0000313" key="1">
    <source>
        <dbReference type="EMBL" id="KEH19199.1"/>
    </source>
</evidence>
<reference evidence="1 3" key="1">
    <citation type="journal article" date="2011" name="Nature">
        <title>The Medicago genome provides insight into the evolution of rhizobial symbioses.</title>
        <authorList>
            <person name="Young N.D."/>
            <person name="Debelle F."/>
            <person name="Oldroyd G.E."/>
            <person name="Geurts R."/>
            <person name="Cannon S.B."/>
            <person name="Udvardi M.K."/>
            <person name="Benedito V.A."/>
            <person name="Mayer K.F."/>
            <person name="Gouzy J."/>
            <person name="Schoof H."/>
            <person name="Van de Peer Y."/>
            <person name="Proost S."/>
            <person name="Cook D.R."/>
            <person name="Meyers B.C."/>
            <person name="Spannagl M."/>
            <person name="Cheung F."/>
            <person name="De Mita S."/>
            <person name="Krishnakumar V."/>
            <person name="Gundlach H."/>
            <person name="Zhou S."/>
            <person name="Mudge J."/>
            <person name="Bharti A.K."/>
            <person name="Murray J.D."/>
            <person name="Naoumkina M.A."/>
            <person name="Rosen B."/>
            <person name="Silverstein K.A."/>
            <person name="Tang H."/>
            <person name="Rombauts S."/>
            <person name="Zhao P.X."/>
            <person name="Zhou P."/>
            <person name="Barbe V."/>
            <person name="Bardou P."/>
            <person name="Bechner M."/>
            <person name="Bellec A."/>
            <person name="Berger A."/>
            <person name="Berges H."/>
            <person name="Bidwell S."/>
            <person name="Bisseling T."/>
            <person name="Choisne N."/>
            <person name="Couloux A."/>
            <person name="Denny R."/>
            <person name="Deshpande S."/>
            <person name="Dai X."/>
            <person name="Doyle J.J."/>
            <person name="Dudez A.M."/>
            <person name="Farmer A.D."/>
            <person name="Fouteau S."/>
            <person name="Franken C."/>
            <person name="Gibelin C."/>
            <person name="Gish J."/>
            <person name="Goldstein S."/>
            <person name="Gonzalez A.J."/>
            <person name="Green P.J."/>
            <person name="Hallab A."/>
            <person name="Hartog M."/>
            <person name="Hua A."/>
            <person name="Humphray S.J."/>
            <person name="Jeong D.H."/>
            <person name="Jing Y."/>
            <person name="Jocker A."/>
            <person name="Kenton S.M."/>
            <person name="Kim D.J."/>
            <person name="Klee K."/>
            <person name="Lai H."/>
            <person name="Lang C."/>
            <person name="Lin S."/>
            <person name="Macmil S.L."/>
            <person name="Magdelenat G."/>
            <person name="Matthews L."/>
            <person name="McCorrison J."/>
            <person name="Monaghan E.L."/>
            <person name="Mun J.H."/>
            <person name="Najar F.Z."/>
            <person name="Nicholson C."/>
            <person name="Noirot C."/>
            <person name="O'Bleness M."/>
            <person name="Paule C.R."/>
            <person name="Poulain J."/>
            <person name="Prion F."/>
            <person name="Qin B."/>
            <person name="Qu C."/>
            <person name="Retzel E.F."/>
            <person name="Riddle C."/>
            <person name="Sallet E."/>
            <person name="Samain S."/>
            <person name="Samson N."/>
            <person name="Sanders I."/>
            <person name="Saurat O."/>
            <person name="Scarpelli C."/>
            <person name="Schiex T."/>
            <person name="Segurens B."/>
            <person name="Severin A.J."/>
            <person name="Sherrier D.J."/>
            <person name="Shi R."/>
            <person name="Sims S."/>
            <person name="Singer S.R."/>
            <person name="Sinharoy S."/>
            <person name="Sterck L."/>
            <person name="Viollet A."/>
            <person name="Wang B.B."/>
            <person name="Wang K."/>
            <person name="Wang M."/>
            <person name="Wang X."/>
            <person name="Warfsmann J."/>
            <person name="Weissenbach J."/>
            <person name="White D.D."/>
            <person name="White J.D."/>
            <person name="Wiley G.B."/>
            <person name="Wincker P."/>
            <person name="Xing Y."/>
            <person name="Yang L."/>
            <person name="Yao Z."/>
            <person name="Ying F."/>
            <person name="Zhai J."/>
            <person name="Zhou L."/>
            <person name="Zuber A."/>
            <person name="Denarie J."/>
            <person name="Dixon R.A."/>
            <person name="May G.D."/>
            <person name="Schwartz D.C."/>
            <person name="Rogers J."/>
            <person name="Quetier F."/>
            <person name="Town C.D."/>
            <person name="Roe B.A."/>
        </authorList>
    </citation>
    <scope>NUCLEOTIDE SEQUENCE [LARGE SCALE GENOMIC DNA]</scope>
    <source>
        <strain evidence="1">A17</strain>
        <strain evidence="2 3">cv. Jemalong A17</strain>
    </source>
</reference>
<gene>
    <name evidence="1" type="ordered locus">MTR_8g042640</name>
</gene>
<dbReference type="Proteomes" id="UP000002051">
    <property type="component" value="Chromosome 8"/>
</dbReference>
<evidence type="ECO:0000313" key="3">
    <source>
        <dbReference type="Proteomes" id="UP000002051"/>
    </source>
</evidence>
<name>A0A072TNW1_MEDTR</name>
<proteinExistence type="predicted"/>
<reference evidence="2" key="3">
    <citation type="submission" date="2015-04" db="UniProtKB">
        <authorList>
            <consortium name="EnsemblPlants"/>
        </authorList>
    </citation>
    <scope>IDENTIFICATION</scope>
    <source>
        <strain evidence="2">cv. Jemalong A17</strain>
    </source>
</reference>
<keyword evidence="3" id="KW-1185">Reference proteome</keyword>